<keyword evidence="2" id="KW-1185">Reference proteome</keyword>
<name>A0A1D2VKM1_9ASCO</name>
<accession>A0A1D2VKM1</accession>
<dbReference type="RefSeq" id="XP_020048394.1">
    <property type="nucleotide sequence ID" value="XM_020191710.1"/>
</dbReference>
<dbReference type="EMBL" id="KV454478">
    <property type="protein sequence ID" value="ODV62087.1"/>
    <property type="molecule type" value="Genomic_DNA"/>
</dbReference>
<reference evidence="2" key="1">
    <citation type="submission" date="2016-05" db="EMBL/GenBank/DDBJ databases">
        <title>Comparative genomics of biotechnologically important yeasts.</title>
        <authorList>
            <consortium name="DOE Joint Genome Institute"/>
            <person name="Riley R."/>
            <person name="Haridas S."/>
            <person name="Wolfe K.H."/>
            <person name="Lopes M.R."/>
            <person name="Hittinger C.T."/>
            <person name="Goker M."/>
            <person name="Salamov A."/>
            <person name="Wisecaver J."/>
            <person name="Long T.M."/>
            <person name="Aerts A.L."/>
            <person name="Barry K."/>
            <person name="Choi C."/>
            <person name="Clum A."/>
            <person name="Coughlan A.Y."/>
            <person name="Deshpande S."/>
            <person name="Douglass A.P."/>
            <person name="Hanson S.J."/>
            <person name="Klenk H.-P."/>
            <person name="Labutti K."/>
            <person name="Lapidus A."/>
            <person name="Lindquist E."/>
            <person name="Lipzen A."/>
            <person name="Meier-Kolthoff J.P."/>
            <person name="Ohm R.A."/>
            <person name="Otillar R.P."/>
            <person name="Pangilinan J."/>
            <person name="Peng Y."/>
            <person name="Rokas A."/>
            <person name="Rosa C.A."/>
            <person name="Scheuner C."/>
            <person name="Sibirny A.A."/>
            <person name="Slot J.C."/>
            <person name="Stielow J.B."/>
            <person name="Sun H."/>
            <person name="Kurtzman C.P."/>
            <person name="Blackwell M."/>
            <person name="Grigoriev I.V."/>
            <person name="Jeffries T.W."/>
        </authorList>
    </citation>
    <scope>NUCLEOTIDE SEQUENCE [LARGE SCALE GENOMIC DNA]</scope>
    <source>
        <strain evidence="2">DSM 1968</strain>
    </source>
</reference>
<dbReference type="AlphaFoldDB" id="A0A1D2VKM1"/>
<proteinExistence type="predicted"/>
<dbReference type="Proteomes" id="UP000095038">
    <property type="component" value="Unassembled WGS sequence"/>
</dbReference>
<sequence length="317" mass="36658">MVLMFPPLNLKIIYSGNEIDGKSTPIGSTISTSSNKLMKTLPNLVPSLFSASLDDVYFRRLLSEFENRYKTNRKIQDDLSLLLIVGPTYLETSYSTLQLNRATKMDFQIAFQKYVLEPICSIFKILFNLEIITLGRGPIQIQRKIRKKLITLQVIPDLSIRNGIQSIIPVEVKKFNISPLMDELFDMAGIIVNRDLKRVKNNNSKKQSESNMIFQQLLGSMFAGYCYKGILTDFITTLLIRLDLEKINNIKNEFADPRSILMTYKVIDFQSSELALRNTVLAFIYEEIWDSEKELKKKQQIMRNFYKKNSRSETDLC</sequence>
<dbReference type="GeneID" id="30965346"/>
<gene>
    <name evidence="1" type="ORF">ASCRUDRAFT_69775</name>
</gene>
<protein>
    <submittedName>
        <fullName evidence="1">Uncharacterized protein</fullName>
    </submittedName>
</protein>
<evidence type="ECO:0000313" key="2">
    <source>
        <dbReference type="Proteomes" id="UP000095038"/>
    </source>
</evidence>
<evidence type="ECO:0000313" key="1">
    <source>
        <dbReference type="EMBL" id="ODV62087.1"/>
    </source>
</evidence>
<organism evidence="1 2">
    <name type="scientific">Ascoidea rubescens DSM 1968</name>
    <dbReference type="NCBI Taxonomy" id="1344418"/>
    <lineage>
        <taxon>Eukaryota</taxon>
        <taxon>Fungi</taxon>
        <taxon>Dikarya</taxon>
        <taxon>Ascomycota</taxon>
        <taxon>Saccharomycotina</taxon>
        <taxon>Saccharomycetes</taxon>
        <taxon>Ascoideaceae</taxon>
        <taxon>Ascoidea</taxon>
    </lineage>
</organism>
<dbReference type="InParanoid" id="A0A1D2VKM1"/>